<comment type="caution">
    <text evidence="1">The sequence shown here is derived from an EMBL/GenBank/DDBJ whole genome shotgun (WGS) entry which is preliminary data.</text>
</comment>
<keyword evidence="2" id="KW-1185">Reference proteome</keyword>
<evidence type="ECO:0000313" key="1">
    <source>
        <dbReference type="EMBL" id="MBB4071720.1"/>
    </source>
</evidence>
<name>A0A840DG72_9MICO</name>
<proteinExistence type="predicted"/>
<accession>A0A840DG72</accession>
<reference evidence="1" key="1">
    <citation type="submission" date="2020-08" db="EMBL/GenBank/DDBJ databases">
        <title>Sequencing the genomes of 1000 actinobacteria strains.</title>
        <authorList>
            <person name="Klenk H.-P."/>
        </authorList>
    </citation>
    <scope>NUCLEOTIDE SEQUENCE [LARGE SCALE GENOMIC DNA]</scope>
    <source>
        <strain evidence="1">DSM 27064</strain>
    </source>
</reference>
<gene>
    <name evidence="1" type="ORF">F5897_001034</name>
</gene>
<protein>
    <submittedName>
        <fullName evidence="1">Uncharacterized protein</fullName>
    </submittedName>
</protein>
<dbReference type="AlphaFoldDB" id="A0A840DG72"/>
<evidence type="ECO:0000313" key="2">
    <source>
        <dbReference type="Proteomes" id="UP000571183"/>
    </source>
</evidence>
<organism evidence="1 2">
    <name type="scientific">Canibacter oris</name>
    <dbReference type="NCBI Taxonomy" id="1365628"/>
    <lineage>
        <taxon>Bacteria</taxon>
        <taxon>Bacillati</taxon>
        <taxon>Actinomycetota</taxon>
        <taxon>Actinomycetes</taxon>
        <taxon>Micrococcales</taxon>
        <taxon>Microbacteriaceae</taxon>
        <taxon>Canibacter</taxon>
    </lineage>
</organism>
<dbReference type="EMBL" id="JACIFD010000009">
    <property type="protein sequence ID" value="MBB4071720.1"/>
    <property type="molecule type" value="Genomic_DNA"/>
</dbReference>
<sequence length="60" mass="7240">MFWRVCIITGSRQPLMKFYDHAGRLRRQVVASDWAHARELMSLAETVEYREKYRAPRSRL</sequence>
<dbReference type="Proteomes" id="UP000571183">
    <property type="component" value="Unassembled WGS sequence"/>
</dbReference>